<dbReference type="Proteomes" id="UP000486351">
    <property type="component" value="Unassembled WGS sequence"/>
</dbReference>
<comment type="caution">
    <text evidence="1">The sequence shown here is derived from an EMBL/GenBank/DDBJ whole genome shotgun (WGS) entry which is preliminary data.</text>
</comment>
<name>A0A6G0RVC0_9STRA</name>
<dbReference type="EMBL" id="QXFY01000489">
    <property type="protein sequence ID" value="KAE9342895.1"/>
    <property type="molecule type" value="Genomic_DNA"/>
</dbReference>
<evidence type="ECO:0000313" key="1">
    <source>
        <dbReference type="EMBL" id="KAE9342895.1"/>
    </source>
</evidence>
<gene>
    <name evidence="1" type="ORF">PF008_g9944</name>
</gene>
<protein>
    <submittedName>
        <fullName evidence="1">Uncharacterized protein</fullName>
    </submittedName>
</protein>
<sequence>MRARPLCSVALRCAYAWHVPQRICPGSVRTKTDALCSALLESWSTCTSKQDS</sequence>
<dbReference type="AlphaFoldDB" id="A0A6G0RVC0"/>
<proteinExistence type="predicted"/>
<evidence type="ECO:0000313" key="2">
    <source>
        <dbReference type="Proteomes" id="UP000486351"/>
    </source>
</evidence>
<reference evidence="1 2" key="1">
    <citation type="submission" date="2018-09" db="EMBL/GenBank/DDBJ databases">
        <title>Genomic investigation of the strawberry pathogen Phytophthora fragariae indicates pathogenicity is determined by transcriptional variation in three key races.</title>
        <authorList>
            <person name="Adams T.M."/>
            <person name="Armitage A.D."/>
            <person name="Sobczyk M.K."/>
            <person name="Bates H.J."/>
            <person name="Dunwell J.M."/>
            <person name="Nellist C.F."/>
            <person name="Harrison R.J."/>
        </authorList>
    </citation>
    <scope>NUCLEOTIDE SEQUENCE [LARGE SCALE GENOMIC DNA]</scope>
    <source>
        <strain evidence="1 2">NOV-77</strain>
    </source>
</reference>
<organism evidence="1 2">
    <name type="scientific">Phytophthora fragariae</name>
    <dbReference type="NCBI Taxonomy" id="53985"/>
    <lineage>
        <taxon>Eukaryota</taxon>
        <taxon>Sar</taxon>
        <taxon>Stramenopiles</taxon>
        <taxon>Oomycota</taxon>
        <taxon>Peronosporomycetes</taxon>
        <taxon>Peronosporales</taxon>
        <taxon>Peronosporaceae</taxon>
        <taxon>Phytophthora</taxon>
    </lineage>
</organism>
<accession>A0A6G0RVC0</accession>